<gene>
    <name evidence="1" type="ORF">DEF24_10095</name>
</gene>
<dbReference type="RefSeq" id="WP_114399269.1">
    <property type="nucleotide sequence ID" value="NZ_QEIM01000115.1"/>
</dbReference>
<dbReference type="Proteomes" id="UP000253318">
    <property type="component" value="Unassembled WGS sequence"/>
</dbReference>
<protein>
    <submittedName>
        <fullName evidence="1">Uncharacterized protein</fullName>
    </submittedName>
</protein>
<evidence type="ECO:0000313" key="1">
    <source>
        <dbReference type="EMBL" id="RCV59313.1"/>
    </source>
</evidence>
<dbReference type="OrthoDB" id="4149427at2"/>
<reference evidence="1 2" key="1">
    <citation type="submission" date="2018-04" db="EMBL/GenBank/DDBJ databases">
        <title>Novel actinobacteria from marine sediment.</title>
        <authorList>
            <person name="Ng Z.Y."/>
            <person name="Tan G.Y.A."/>
        </authorList>
    </citation>
    <scope>NUCLEOTIDE SEQUENCE [LARGE SCALE GENOMIC DNA]</scope>
    <source>
        <strain evidence="1 2">TPS81</strain>
    </source>
</reference>
<evidence type="ECO:0000313" key="2">
    <source>
        <dbReference type="Proteomes" id="UP000253318"/>
    </source>
</evidence>
<proteinExistence type="predicted"/>
<dbReference type="EMBL" id="QEIN01000063">
    <property type="protein sequence ID" value="RCV59313.1"/>
    <property type="molecule type" value="Genomic_DNA"/>
</dbReference>
<keyword evidence="2" id="KW-1185">Reference proteome</keyword>
<comment type="caution">
    <text evidence="1">The sequence shown here is derived from an EMBL/GenBank/DDBJ whole genome shotgun (WGS) entry which is preliminary data.</text>
</comment>
<organism evidence="1 2">
    <name type="scientific">Marinitenerispora sediminis</name>
    <dbReference type="NCBI Taxonomy" id="1931232"/>
    <lineage>
        <taxon>Bacteria</taxon>
        <taxon>Bacillati</taxon>
        <taxon>Actinomycetota</taxon>
        <taxon>Actinomycetes</taxon>
        <taxon>Streptosporangiales</taxon>
        <taxon>Nocardiopsidaceae</taxon>
        <taxon>Marinitenerispora</taxon>
    </lineage>
</organism>
<dbReference type="AlphaFoldDB" id="A0A368T6G4"/>
<name>A0A368T6G4_9ACTN</name>
<accession>A0A368T6G4</accession>
<sequence length="119" mass="13530">MTRRRAVPALPDRIGDLDVAEWSRWEPAPILSHIDPACPTCADPGPSVIAVGYITELTKRGETRKIRRWHAGRCPACDEMRIYERRPTASPTRSGWREVLYGPPRTQTVHLIATEEDDR</sequence>